<organism evidence="2 3">
    <name type="scientific">Aeromicrobium erythreum</name>
    <dbReference type="NCBI Taxonomy" id="2041"/>
    <lineage>
        <taxon>Bacteria</taxon>
        <taxon>Bacillati</taxon>
        <taxon>Actinomycetota</taxon>
        <taxon>Actinomycetes</taxon>
        <taxon>Propionibacteriales</taxon>
        <taxon>Nocardioidaceae</taxon>
        <taxon>Aeromicrobium</taxon>
    </lineage>
</organism>
<dbReference type="PROSITE" id="PS51257">
    <property type="entry name" value="PROKAR_LIPOPROTEIN"/>
    <property type="match status" value="1"/>
</dbReference>
<reference evidence="2 3" key="1">
    <citation type="journal article" date="1991" name="Int. J. Syst. Bacteriol.">
        <title>Description of the erythromycin-producing bacterium Arthrobacter sp. strain NRRL B-3381 as Aeromicrobium erythreum gen. nov., sp. nov.</title>
        <authorList>
            <person name="Miller E.S."/>
            <person name="Woese C.R."/>
            <person name="Brenner S."/>
        </authorList>
    </citation>
    <scope>NUCLEOTIDE SEQUENCE [LARGE SCALE GENOMIC DNA]</scope>
    <source>
        <strain evidence="2 3">AR18</strain>
    </source>
</reference>
<feature type="compositionally biased region" description="Acidic residues" evidence="1">
    <location>
        <begin position="119"/>
        <end position="130"/>
    </location>
</feature>
<accession>A0A0U4D9S5</accession>
<sequence length="130" mass="13947">MRSSAVAAAVLALTAGCTGGGRDDGTAQRAFDQTCSLVRSGVAAFNENDFPETIERFQAALDPARRLADATDDPRADELLEAVEYYAALPADEYRKAFESSPDFKRHQATTLGQCGDAQPEDSPDQESQT</sequence>
<dbReference type="OrthoDB" id="3788482at2"/>
<dbReference type="Proteomes" id="UP000067689">
    <property type="component" value="Chromosome"/>
</dbReference>
<feature type="region of interest" description="Disordered" evidence="1">
    <location>
        <begin position="99"/>
        <end position="130"/>
    </location>
</feature>
<dbReference type="KEGG" id="aer:AERYTH_09480"/>
<dbReference type="EMBL" id="CP011502">
    <property type="protein sequence ID" value="ALX04914.1"/>
    <property type="molecule type" value="Genomic_DNA"/>
</dbReference>
<name>A0A0U4D9S5_9ACTN</name>
<evidence type="ECO:0000256" key="1">
    <source>
        <dbReference type="SAM" id="MobiDB-lite"/>
    </source>
</evidence>
<proteinExistence type="predicted"/>
<keyword evidence="3" id="KW-1185">Reference proteome</keyword>
<dbReference type="AlphaFoldDB" id="A0A0U4D9S5"/>
<evidence type="ECO:0000313" key="3">
    <source>
        <dbReference type="Proteomes" id="UP000067689"/>
    </source>
</evidence>
<protein>
    <recommendedName>
        <fullName evidence="4">Lipoprotein</fullName>
    </recommendedName>
</protein>
<dbReference type="RefSeq" id="WP_067857732.1">
    <property type="nucleotide sequence ID" value="NZ_CP011502.1"/>
</dbReference>
<gene>
    <name evidence="2" type="ORF">AERYTH_09480</name>
</gene>
<evidence type="ECO:0000313" key="2">
    <source>
        <dbReference type="EMBL" id="ALX04914.1"/>
    </source>
</evidence>
<evidence type="ECO:0008006" key="4">
    <source>
        <dbReference type="Google" id="ProtNLM"/>
    </source>
</evidence>
<dbReference type="PATRIC" id="fig|2041.4.peg.1982"/>
<dbReference type="STRING" id="2041.AERYTH_09480"/>